<organism evidence="2 3">
    <name type="scientific">Dendrothele bispora (strain CBS 962.96)</name>
    <dbReference type="NCBI Taxonomy" id="1314807"/>
    <lineage>
        <taxon>Eukaryota</taxon>
        <taxon>Fungi</taxon>
        <taxon>Dikarya</taxon>
        <taxon>Basidiomycota</taxon>
        <taxon>Agaricomycotina</taxon>
        <taxon>Agaricomycetes</taxon>
        <taxon>Agaricomycetidae</taxon>
        <taxon>Agaricales</taxon>
        <taxon>Agaricales incertae sedis</taxon>
        <taxon>Dendrothele</taxon>
    </lineage>
</organism>
<dbReference type="EMBL" id="ML179193">
    <property type="protein sequence ID" value="THU95727.1"/>
    <property type="molecule type" value="Genomic_DNA"/>
</dbReference>
<dbReference type="InterPro" id="IPR025476">
    <property type="entry name" value="Helitron_helicase-like"/>
</dbReference>
<sequence>MHYSYHLISEYKNPELICGIFPTLFPFGIGGFEDKWRNPAVSFEKHAKYFLELQNRQFRYHYFVIFIDFNVIQRRKAHLNVHLTVSSKQFDSVAKDLTSLTSDAWNSYQLLKEINTVAEKLPGSQTSKVQIRNKICSYFGYAGLPQLFFTFNPCAVHSPIFQVIYGDTSVDLNQMYPKLVPRHVRAYRLAQYPVAGAKFFEFSFQAAFQYLLGWDFEKVCSTDQGGVLGKLRAFFGNTELTERGEFHIHCEL</sequence>
<keyword evidence="3" id="KW-1185">Reference proteome</keyword>
<dbReference type="Pfam" id="PF14214">
    <property type="entry name" value="Helitron_like_N"/>
    <property type="match status" value="1"/>
</dbReference>
<name>A0A4S8M0Z5_DENBC</name>
<evidence type="ECO:0000313" key="2">
    <source>
        <dbReference type="EMBL" id="THU95727.1"/>
    </source>
</evidence>
<evidence type="ECO:0000259" key="1">
    <source>
        <dbReference type="Pfam" id="PF14214"/>
    </source>
</evidence>
<gene>
    <name evidence="2" type="ORF">K435DRAFT_665847</name>
</gene>
<proteinExistence type="predicted"/>
<reference evidence="2 3" key="1">
    <citation type="journal article" date="2019" name="Nat. Ecol. Evol.">
        <title>Megaphylogeny resolves global patterns of mushroom evolution.</title>
        <authorList>
            <person name="Varga T."/>
            <person name="Krizsan K."/>
            <person name="Foldi C."/>
            <person name="Dima B."/>
            <person name="Sanchez-Garcia M."/>
            <person name="Sanchez-Ramirez S."/>
            <person name="Szollosi G.J."/>
            <person name="Szarkandi J.G."/>
            <person name="Papp V."/>
            <person name="Albert L."/>
            <person name="Andreopoulos W."/>
            <person name="Angelini C."/>
            <person name="Antonin V."/>
            <person name="Barry K.W."/>
            <person name="Bougher N.L."/>
            <person name="Buchanan P."/>
            <person name="Buyck B."/>
            <person name="Bense V."/>
            <person name="Catcheside P."/>
            <person name="Chovatia M."/>
            <person name="Cooper J."/>
            <person name="Damon W."/>
            <person name="Desjardin D."/>
            <person name="Finy P."/>
            <person name="Geml J."/>
            <person name="Haridas S."/>
            <person name="Hughes K."/>
            <person name="Justo A."/>
            <person name="Karasinski D."/>
            <person name="Kautmanova I."/>
            <person name="Kiss B."/>
            <person name="Kocsube S."/>
            <person name="Kotiranta H."/>
            <person name="LaButti K.M."/>
            <person name="Lechner B.E."/>
            <person name="Liimatainen K."/>
            <person name="Lipzen A."/>
            <person name="Lukacs Z."/>
            <person name="Mihaltcheva S."/>
            <person name="Morgado L.N."/>
            <person name="Niskanen T."/>
            <person name="Noordeloos M.E."/>
            <person name="Ohm R.A."/>
            <person name="Ortiz-Santana B."/>
            <person name="Ovrebo C."/>
            <person name="Racz N."/>
            <person name="Riley R."/>
            <person name="Savchenko A."/>
            <person name="Shiryaev A."/>
            <person name="Soop K."/>
            <person name="Spirin V."/>
            <person name="Szebenyi C."/>
            <person name="Tomsovsky M."/>
            <person name="Tulloss R.E."/>
            <person name="Uehling J."/>
            <person name="Grigoriev I.V."/>
            <person name="Vagvolgyi C."/>
            <person name="Papp T."/>
            <person name="Martin F.M."/>
            <person name="Miettinen O."/>
            <person name="Hibbett D.S."/>
            <person name="Nagy L.G."/>
        </authorList>
    </citation>
    <scope>NUCLEOTIDE SEQUENCE [LARGE SCALE GENOMIC DNA]</scope>
    <source>
        <strain evidence="2 3">CBS 962.96</strain>
    </source>
</reference>
<dbReference type="Proteomes" id="UP000297245">
    <property type="component" value="Unassembled WGS sequence"/>
</dbReference>
<feature type="domain" description="Helitron helicase-like" evidence="1">
    <location>
        <begin position="54"/>
        <end position="250"/>
    </location>
</feature>
<dbReference type="AlphaFoldDB" id="A0A4S8M0Z5"/>
<evidence type="ECO:0000313" key="3">
    <source>
        <dbReference type="Proteomes" id="UP000297245"/>
    </source>
</evidence>
<accession>A0A4S8M0Z5</accession>
<dbReference type="OrthoDB" id="432234at2759"/>
<protein>
    <recommendedName>
        <fullName evidence="1">Helitron helicase-like domain-containing protein</fullName>
    </recommendedName>
</protein>